<dbReference type="RefSeq" id="XP_060342513.1">
    <property type="nucleotide sequence ID" value="XM_060498452.1"/>
</dbReference>
<evidence type="ECO:0000313" key="2">
    <source>
        <dbReference type="Proteomes" id="UP001241169"/>
    </source>
</evidence>
<comment type="caution">
    <text evidence="1">The sequence shown here is derived from an EMBL/GenBank/DDBJ whole genome shotgun (WGS) entry which is preliminary data.</text>
</comment>
<sequence>METDRSSNNRMSYTSPFLESFNLTLSPYHRERLEKIDKADYSFVLRKVSEEYNYALSDKYLKAGIENLKRYYAVALLDPLNRHAVSRAVDPFWHSHVLFTKEYLTFCKSVYGAFIHHQPLDMEDKPEVERVGALYNFTLATYKHIFKTVDPEFWPEAGVIAAMPVCLHMDLREHEVEKHALFQAQPDMGYQFKAGQAIEMKA</sequence>
<name>A0ABQ9S1J1_9PEZI</name>
<dbReference type="GeneID" id="85382351"/>
<gene>
    <name evidence="1" type="ORF">CPAR01_14201</name>
</gene>
<proteinExistence type="predicted"/>
<reference evidence="1 2" key="1">
    <citation type="submission" date="2016-10" db="EMBL/GenBank/DDBJ databases">
        <title>The genome sequence of Colletotrichum fioriniae PJ7.</title>
        <authorList>
            <person name="Baroncelli R."/>
        </authorList>
    </citation>
    <scope>NUCLEOTIDE SEQUENCE [LARGE SCALE GENOMIC DNA]</scope>
    <source>
        <strain evidence="1 2">IMI 384185</strain>
    </source>
</reference>
<evidence type="ECO:0000313" key="1">
    <source>
        <dbReference type="EMBL" id="KAK1522658.1"/>
    </source>
</evidence>
<protein>
    <submittedName>
        <fullName evidence="1">Uncharacterized protein</fullName>
    </submittedName>
</protein>
<keyword evidence="2" id="KW-1185">Reference proteome</keyword>
<dbReference type="Proteomes" id="UP001241169">
    <property type="component" value="Unassembled WGS sequence"/>
</dbReference>
<dbReference type="EMBL" id="MOPA01000015">
    <property type="protein sequence ID" value="KAK1522658.1"/>
    <property type="molecule type" value="Genomic_DNA"/>
</dbReference>
<organism evidence="1 2">
    <name type="scientific">Colletotrichum paranaense</name>
    <dbReference type="NCBI Taxonomy" id="1914294"/>
    <lineage>
        <taxon>Eukaryota</taxon>
        <taxon>Fungi</taxon>
        <taxon>Dikarya</taxon>
        <taxon>Ascomycota</taxon>
        <taxon>Pezizomycotina</taxon>
        <taxon>Sordariomycetes</taxon>
        <taxon>Hypocreomycetidae</taxon>
        <taxon>Glomerellales</taxon>
        <taxon>Glomerellaceae</taxon>
        <taxon>Colletotrichum</taxon>
        <taxon>Colletotrichum acutatum species complex</taxon>
    </lineage>
</organism>
<accession>A0ABQ9S1J1</accession>